<dbReference type="EMBL" id="CP015136">
    <property type="protein sequence ID" value="AMY11539.1"/>
    <property type="molecule type" value="Genomic_DNA"/>
</dbReference>
<keyword evidence="1" id="KW-0285">Flavoprotein</keyword>
<evidence type="ECO:0000313" key="6">
    <source>
        <dbReference type="Proteomes" id="UP000076079"/>
    </source>
</evidence>
<dbReference type="Gene3D" id="3.50.50.60">
    <property type="entry name" value="FAD/NAD(P)-binding domain"/>
    <property type="match status" value="2"/>
</dbReference>
<keyword evidence="3" id="KW-0597">Phosphoprotein</keyword>
<dbReference type="PATRIC" id="fig|1813736.3.peg.5047"/>
<accession>A0A143PUR2</accession>
<dbReference type="AlphaFoldDB" id="A0A143PUR2"/>
<dbReference type="Gene3D" id="3.40.30.10">
    <property type="entry name" value="Glutaredoxin"/>
    <property type="match status" value="1"/>
</dbReference>
<dbReference type="Proteomes" id="UP000076079">
    <property type="component" value="Chromosome"/>
</dbReference>
<evidence type="ECO:0000256" key="2">
    <source>
        <dbReference type="ARBA" id="ARBA00023002"/>
    </source>
</evidence>
<dbReference type="Pfam" id="PF00072">
    <property type="entry name" value="Response_reg"/>
    <property type="match status" value="1"/>
</dbReference>
<dbReference type="OrthoDB" id="109585at2"/>
<keyword evidence="6" id="KW-1185">Reference proteome</keyword>
<dbReference type="SUPFAM" id="SSF51905">
    <property type="entry name" value="FAD/NAD(P)-binding domain"/>
    <property type="match status" value="1"/>
</dbReference>
<keyword evidence="2 5" id="KW-0560">Oxidoreductase</keyword>
<dbReference type="KEGG" id="abac:LuPra_04790"/>
<dbReference type="RefSeq" id="WP_110173080.1">
    <property type="nucleotide sequence ID" value="NZ_CP015136.1"/>
</dbReference>
<dbReference type="Gene3D" id="3.40.50.2300">
    <property type="match status" value="1"/>
</dbReference>
<evidence type="ECO:0000259" key="4">
    <source>
        <dbReference type="PROSITE" id="PS50110"/>
    </source>
</evidence>
<evidence type="ECO:0000313" key="5">
    <source>
        <dbReference type="EMBL" id="AMY11539.1"/>
    </source>
</evidence>
<dbReference type="SUPFAM" id="SSF52172">
    <property type="entry name" value="CheY-like"/>
    <property type="match status" value="1"/>
</dbReference>
<evidence type="ECO:0000256" key="3">
    <source>
        <dbReference type="PROSITE-ProRule" id="PRU00169"/>
    </source>
</evidence>
<dbReference type="STRING" id="1855912.LuPra_04790"/>
<dbReference type="InterPro" id="IPR001789">
    <property type="entry name" value="Sig_transdc_resp-reg_receiver"/>
</dbReference>
<dbReference type="EC" id="1.8.1.9" evidence="5"/>
<proteinExistence type="predicted"/>
<feature type="modified residue" description="4-aspartylphosphate" evidence="3">
    <location>
        <position position="62"/>
    </location>
</feature>
<reference evidence="6" key="2">
    <citation type="submission" date="2016-04" db="EMBL/GenBank/DDBJ databases">
        <title>First Complete Genome Sequence of a Subdivision 6 Acidobacterium.</title>
        <authorList>
            <person name="Huang S."/>
            <person name="Vieira S."/>
            <person name="Bunk B."/>
            <person name="Riedel T."/>
            <person name="Sproeer C."/>
            <person name="Overmann J."/>
        </authorList>
    </citation>
    <scope>NUCLEOTIDE SEQUENCE [LARGE SCALE GENOMIC DNA]</scope>
    <source>
        <strain evidence="6">DSM 100886 HEG_-6_39</strain>
    </source>
</reference>
<dbReference type="PANTHER" id="PTHR48105">
    <property type="entry name" value="THIOREDOXIN REDUCTASE 1-RELATED-RELATED"/>
    <property type="match status" value="1"/>
</dbReference>
<reference evidence="5 6" key="1">
    <citation type="journal article" date="2016" name="Genome Announc.">
        <title>First Complete Genome Sequence of a Subdivision 6 Acidobacterium Strain.</title>
        <authorList>
            <person name="Huang S."/>
            <person name="Vieira S."/>
            <person name="Bunk B."/>
            <person name="Riedel T."/>
            <person name="Sproer C."/>
            <person name="Overmann J."/>
        </authorList>
    </citation>
    <scope>NUCLEOTIDE SEQUENCE [LARGE SCALE GENOMIC DNA]</scope>
    <source>
        <strain evidence="6">DSM 100886 HEG_-6_39</strain>
    </source>
</reference>
<dbReference type="Pfam" id="PF07992">
    <property type="entry name" value="Pyr_redox_2"/>
    <property type="match status" value="1"/>
</dbReference>
<dbReference type="GO" id="GO:0004791">
    <property type="term" value="F:thioredoxin-disulfide reductase (NADPH) activity"/>
    <property type="evidence" value="ECO:0007669"/>
    <property type="project" value="UniProtKB-EC"/>
</dbReference>
<dbReference type="PRINTS" id="PR00368">
    <property type="entry name" value="FADPNR"/>
</dbReference>
<dbReference type="PRINTS" id="PR00469">
    <property type="entry name" value="PNDRDTASEII"/>
</dbReference>
<dbReference type="InterPro" id="IPR050097">
    <property type="entry name" value="Ferredoxin-NADP_redctase_2"/>
</dbReference>
<feature type="domain" description="Response regulatory" evidence="4">
    <location>
        <begin position="5"/>
        <end position="128"/>
    </location>
</feature>
<protein>
    <submittedName>
        <fullName evidence="5">Thioredoxin reductase</fullName>
        <ecNumber evidence="5">1.8.1.9</ecNumber>
    </submittedName>
</protein>
<dbReference type="InterPro" id="IPR023753">
    <property type="entry name" value="FAD/NAD-binding_dom"/>
</dbReference>
<dbReference type="SMART" id="SM00448">
    <property type="entry name" value="REC"/>
    <property type="match status" value="1"/>
</dbReference>
<dbReference type="PROSITE" id="PS50110">
    <property type="entry name" value="RESPONSE_REGULATORY"/>
    <property type="match status" value="1"/>
</dbReference>
<dbReference type="InterPro" id="IPR036188">
    <property type="entry name" value="FAD/NAD-bd_sf"/>
</dbReference>
<dbReference type="GO" id="GO:0000160">
    <property type="term" value="P:phosphorelay signal transduction system"/>
    <property type="evidence" value="ECO:0007669"/>
    <property type="project" value="InterPro"/>
</dbReference>
<name>A0A143PUR2_LUTPR</name>
<organism evidence="5 6">
    <name type="scientific">Luteitalea pratensis</name>
    <dbReference type="NCBI Taxonomy" id="1855912"/>
    <lineage>
        <taxon>Bacteria</taxon>
        <taxon>Pseudomonadati</taxon>
        <taxon>Acidobacteriota</taxon>
        <taxon>Vicinamibacteria</taxon>
        <taxon>Vicinamibacterales</taxon>
        <taxon>Vicinamibacteraceae</taxon>
        <taxon>Luteitalea</taxon>
    </lineage>
</organism>
<gene>
    <name evidence="5" type="primary">trxB_3</name>
    <name evidence="5" type="ORF">LuPra_04790</name>
</gene>
<sequence length="553" mass="59768">MNKPVLLAVDDDPQVLAAVRRDLRLRYRDLYSIVGAASGEEALDTLKELKSRGDDVALVVSDQRMPGMHGTEVLTRSREIYPEARRVLLTAYSDIDAAIRAINDAHLNYYLAKPWAPPEEKLFPVIDDLLDSWKEEYRPETSGLRLVGHQWSPRSHAIKDFLASNLMPYRWLDIERNPAARVLLEAANLHDDALPVLFFEDGAVLRSPEPREVAARLGRPLAAAFDVYDLVIVGGGPAGLAAAVYGASEGLQTLLLDRHAAGGQAGTSSKIENYLGFPTGVSGSELTRRAVQQAKRLGAECLVPVEVTGVTIEAGYKHVQVSDGRVLVTRTLLACTGMVYREHPATGIAEHTGAGVYYGAAATEAPVFAGKRVVVVGGGNSAGQAAMHLSRYAKDVQIVVRGESLRVTMSQYLIEQIAKAENIRVRTRTEVASVEGTGHVERAALVSSDGGASDEQAVDAVFVFIGTKPHSDWLPAEVLRDTKGFVLTGRDLMADAAYSRTWKEPREPLPLETSVPGVFAAGDLRASAMNRVASAVGEGAMVVRFVHDYLALT</sequence>
<evidence type="ECO:0000256" key="1">
    <source>
        <dbReference type="ARBA" id="ARBA00022630"/>
    </source>
</evidence>
<dbReference type="InterPro" id="IPR011006">
    <property type="entry name" value="CheY-like_superfamily"/>
</dbReference>